<organism evidence="2 3">
    <name type="scientific">Heterodera trifolii</name>
    <dbReference type="NCBI Taxonomy" id="157864"/>
    <lineage>
        <taxon>Eukaryota</taxon>
        <taxon>Metazoa</taxon>
        <taxon>Ecdysozoa</taxon>
        <taxon>Nematoda</taxon>
        <taxon>Chromadorea</taxon>
        <taxon>Rhabditida</taxon>
        <taxon>Tylenchina</taxon>
        <taxon>Tylenchomorpha</taxon>
        <taxon>Tylenchoidea</taxon>
        <taxon>Heteroderidae</taxon>
        <taxon>Heteroderinae</taxon>
        <taxon>Heterodera</taxon>
    </lineage>
</organism>
<accession>A0ABD2LAS4</accession>
<keyword evidence="1" id="KW-0472">Membrane</keyword>
<dbReference type="EMBL" id="JBICBT010000478">
    <property type="protein sequence ID" value="KAL3112289.1"/>
    <property type="molecule type" value="Genomic_DNA"/>
</dbReference>
<dbReference type="Proteomes" id="UP001620626">
    <property type="component" value="Unassembled WGS sequence"/>
</dbReference>
<comment type="caution">
    <text evidence="2">The sequence shown here is derived from an EMBL/GenBank/DDBJ whole genome shotgun (WGS) entry which is preliminary data.</text>
</comment>
<keyword evidence="3" id="KW-1185">Reference proteome</keyword>
<evidence type="ECO:0000256" key="1">
    <source>
        <dbReference type="SAM" id="Phobius"/>
    </source>
</evidence>
<evidence type="ECO:0000313" key="3">
    <source>
        <dbReference type="Proteomes" id="UP001620626"/>
    </source>
</evidence>
<evidence type="ECO:0000313" key="2">
    <source>
        <dbReference type="EMBL" id="KAL3112289.1"/>
    </source>
</evidence>
<gene>
    <name evidence="2" type="ORF">niasHT_013308</name>
</gene>
<sequence>MGVAGVGCHSCPSGRLPPNIQIFPSIILICQRGTAARHGSGRSQQRHHPQVRFSSFATLVRFQFVNSGDASQIRFSPFAIFIHFIMPFIAPGTFAFLSKDYGEFSTGQFDPNRAYEPNSLAQLS</sequence>
<keyword evidence="1" id="KW-1133">Transmembrane helix</keyword>
<keyword evidence="1" id="KW-0812">Transmembrane</keyword>
<dbReference type="AlphaFoldDB" id="A0ABD2LAS4"/>
<feature type="transmembrane region" description="Helical" evidence="1">
    <location>
        <begin position="78"/>
        <end position="97"/>
    </location>
</feature>
<proteinExistence type="predicted"/>
<name>A0ABD2LAS4_9BILA</name>
<reference evidence="2 3" key="1">
    <citation type="submission" date="2024-10" db="EMBL/GenBank/DDBJ databases">
        <authorList>
            <person name="Kim D."/>
        </authorList>
    </citation>
    <scope>NUCLEOTIDE SEQUENCE [LARGE SCALE GENOMIC DNA]</scope>
    <source>
        <strain evidence="2">BH-2024</strain>
    </source>
</reference>
<protein>
    <submittedName>
        <fullName evidence="2">Uncharacterized protein</fullName>
    </submittedName>
</protein>